<keyword evidence="6 13" id="KW-1133">Transmembrane helix</keyword>
<name>A0AA41R718_9BACT</name>
<evidence type="ECO:0000256" key="10">
    <source>
        <dbReference type="ARBA" id="ARBA00023136"/>
    </source>
</evidence>
<reference evidence="15" key="1">
    <citation type="submission" date="2022-04" db="EMBL/GenBank/DDBJ databases">
        <title>Desulfatitalea alkaliphila sp. nov., a novel anaerobic sulfate-reducing bacterium isolated from terrestrial mud volcano, Taman Peninsula, Russia.</title>
        <authorList>
            <person name="Khomyakova M.A."/>
            <person name="Merkel A.Y."/>
            <person name="Slobodkin A.I."/>
        </authorList>
    </citation>
    <scope>NUCLEOTIDE SEQUENCE</scope>
    <source>
        <strain evidence="15">M08but</strain>
    </source>
</reference>
<keyword evidence="5" id="KW-0276">Fatty acid metabolism</keyword>
<dbReference type="GO" id="GO:0016020">
    <property type="term" value="C:membrane"/>
    <property type="evidence" value="ECO:0007669"/>
    <property type="project" value="UniProtKB-SubCell"/>
</dbReference>
<dbReference type="AlphaFoldDB" id="A0AA41R718"/>
<proteinExistence type="inferred from homology"/>
<feature type="transmembrane region" description="Helical" evidence="13">
    <location>
        <begin position="42"/>
        <end position="61"/>
    </location>
</feature>
<dbReference type="InterPro" id="IPR015876">
    <property type="entry name" value="Acyl-CoA_DS"/>
</dbReference>
<evidence type="ECO:0000256" key="13">
    <source>
        <dbReference type="SAM" id="Phobius"/>
    </source>
</evidence>
<evidence type="ECO:0000313" key="15">
    <source>
        <dbReference type="EMBL" id="MCJ8502881.1"/>
    </source>
</evidence>
<feature type="region of interest" description="Disordered" evidence="12">
    <location>
        <begin position="312"/>
        <end position="331"/>
    </location>
</feature>
<comment type="subcellular location">
    <subcellularLocation>
        <location evidence="1">Membrane</location>
        <topology evidence="1">Multi-pass membrane protein</topology>
    </subcellularLocation>
</comment>
<evidence type="ECO:0000256" key="12">
    <source>
        <dbReference type="SAM" id="MobiDB-lite"/>
    </source>
</evidence>
<keyword evidence="3" id="KW-0444">Lipid biosynthesis</keyword>
<keyword evidence="10 13" id="KW-0472">Membrane</keyword>
<keyword evidence="7" id="KW-0560">Oxidoreductase</keyword>
<evidence type="ECO:0000256" key="6">
    <source>
        <dbReference type="ARBA" id="ARBA00022989"/>
    </source>
</evidence>
<keyword evidence="8" id="KW-0408">Iron</keyword>
<evidence type="ECO:0000256" key="5">
    <source>
        <dbReference type="ARBA" id="ARBA00022832"/>
    </source>
</evidence>
<keyword evidence="4 13" id="KW-0812">Transmembrane</keyword>
<evidence type="ECO:0000256" key="1">
    <source>
        <dbReference type="ARBA" id="ARBA00004141"/>
    </source>
</evidence>
<comment type="caution">
    <text evidence="15">The sequence shown here is derived from an EMBL/GenBank/DDBJ whole genome shotgun (WGS) entry which is preliminary data.</text>
</comment>
<evidence type="ECO:0000256" key="2">
    <source>
        <dbReference type="ARBA" id="ARBA00008749"/>
    </source>
</evidence>
<protein>
    <submittedName>
        <fullName evidence="15">Acyl-CoA desaturase</fullName>
    </submittedName>
</protein>
<dbReference type="CDD" id="cd03505">
    <property type="entry name" value="Delta9-FADS-like"/>
    <property type="match status" value="1"/>
</dbReference>
<keyword evidence="11" id="KW-0275">Fatty acid biosynthesis</keyword>
<dbReference type="GO" id="GO:0016717">
    <property type="term" value="F:oxidoreductase activity, acting on paired donors, with oxidation of a pair of donors resulting in the reduction of molecular oxygen to two molecules of water"/>
    <property type="evidence" value="ECO:0007669"/>
    <property type="project" value="InterPro"/>
</dbReference>
<evidence type="ECO:0000256" key="4">
    <source>
        <dbReference type="ARBA" id="ARBA00022692"/>
    </source>
</evidence>
<sequence length="331" mass="38028">MTDNPRNRIEQNSVWTTLRQWFDSEAQTTASGPPASPYTVDWLRAVPLILVHLMCLLVFWVGVSPTALVVAAVLYLVRMFAITGIYHRYFSHRTYKVNRVWQFVFALAGSSAMQRGPLWWAAHHRHHHRCADQPDDPHSPVQHGFWWSHVGWILSPANFPTRWPYVKDWARFPELRWLNRWDILMPLVLAAFLYGLGELLAAVAPGLRTNGPQLLIWGFAVSTIVLLHATMTINSIDHLIGTRRYDTPDHSRNNALLALITLGEGWHNNHHHYPISARQGFFWWEVDITYYILRLMVLLGIVSDLRPLPANVRNGRKSGRPSAMGAEEQGR</sequence>
<dbReference type="GO" id="GO:0006633">
    <property type="term" value="P:fatty acid biosynthetic process"/>
    <property type="evidence" value="ECO:0007669"/>
    <property type="project" value="UniProtKB-KW"/>
</dbReference>
<dbReference type="RefSeq" id="WP_246914380.1">
    <property type="nucleotide sequence ID" value="NZ_JALJRB010000036.1"/>
</dbReference>
<organism evidence="15 16">
    <name type="scientific">Desulfatitalea alkaliphila</name>
    <dbReference type="NCBI Taxonomy" id="2929485"/>
    <lineage>
        <taxon>Bacteria</taxon>
        <taxon>Pseudomonadati</taxon>
        <taxon>Thermodesulfobacteriota</taxon>
        <taxon>Desulfobacteria</taxon>
        <taxon>Desulfobacterales</taxon>
        <taxon>Desulfosarcinaceae</taxon>
        <taxon>Desulfatitalea</taxon>
    </lineage>
</organism>
<keyword evidence="9" id="KW-0443">Lipid metabolism</keyword>
<evidence type="ECO:0000313" key="16">
    <source>
        <dbReference type="Proteomes" id="UP001165427"/>
    </source>
</evidence>
<evidence type="ECO:0000259" key="14">
    <source>
        <dbReference type="Pfam" id="PF00487"/>
    </source>
</evidence>
<accession>A0AA41R718</accession>
<dbReference type="Proteomes" id="UP001165427">
    <property type="component" value="Unassembled WGS sequence"/>
</dbReference>
<feature type="domain" description="Fatty acid desaturase" evidence="14">
    <location>
        <begin position="67"/>
        <end position="286"/>
    </location>
</feature>
<dbReference type="PANTHER" id="PTHR11351">
    <property type="entry name" value="ACYL-COA DESATURASE"/>
    <property type="match status" value="1"/>
</dbReference>
<evidence type="ECO:0000256" key="8">
    <source>
        <dbReference type="ARBA" id="ARBA00023004"/>
    </source>
</evidence>
<evidence type="ECO:0000256" key="3">
    <source>
        <dbReference type="ARBA" id="ARBA00022516"/>
    </source>
</evidence>
<dbReference type="InterPro" id="IPR005804">
    <property type="entry name" value="FA_desaturase_dom"/>
</dbReference>
<dbReference type="PANTHER" id="PTHR11351:SF31">
    <property type="entry name" value="DESATURASE 1, ISOFORM A-RELATED"/>
    <property type="match status" value="1"/>
</dbReference>
<keyword evidence="16" id="KW-1185">Reference proteome</keyword>
<dbReference type="EMBL" id="JALJRB010000036">
    <property type="protein sequence ID" value="MCJ8502881.1"/>
    <property type="molecule type" value="Genomic_DNA"/>
</dbReference>
<evidence type="ECO:0000256" key="9">
    <source>
        <dbReference type="ARBA" id="ARBA00023098"/>
    </source>
</evidence>
<evidence type="ECO:0000256" key="11">
    <source>
        <dbReference type="ARBA" id="ARBA00023160"/>
    </source>
</evidence>
<gene>
    <name evidence="15" type="ORF">MRX98_20060</name>
</gene>
<feature type="transmembrane region" description="Helical" evidence="13">
    <location>
        <begin position="215"/>
        <end position="236"/>
    </location>
</feature>
<dbReference type="Pfam" id="PF00487">
    <property type="entry name" value="FA_desaturase"/>
    <property type="match status" value="1"/>
</dbReference>
<feature type="transmembrane region" description="Helical" evidence="13">
    <location>
        <begin position="67"/>
        <end position="86"/>
    </location>
</feature>
<feature type="transmembrane region" description="Helical" evidence="13">
    <location>
        <begin position="183"/>
        <end position="203"/>
    </location>
</feature>
<dbReference type="PRINTS" id="PR00075">
    <property type="entry name" value="FACDDSATRASE"/>
</dbReference>
<evidence type="ECO:0000256" key="7">
    <source>
        <dbReference type="ARBA" id="ARBA00023002"/>
    </source>
</evidence>
<comment type="similarity">
    <text evidence="2">Belongs to the fatty acid desaturase type 2 family.</text>
</comment>